<protein>
    <submittedName>
        <fullName evidence="1">Uncharacterized protein</fullName>
    </submittedName>
</protein>
<organism evidence="1 2">
    <name type="scientific">Crateriforma conspicua</name>
    <dbReference type="NCBI Taxonomy" id="2527996"/>
    <lineage>
        <taxon>Bacteria</taxon>
        <taxon>Pseudomonadati</taxon>
        <taxon>Planctomycetota</taxon>
        <taxon>Planctomycetia</taxon>
        <taxon>Planctomycetales</taxon>
        <taxon>Planctomycetaceae</taxon>
        <taxon>Crateriforma</taxon>
    </lineage>
</organism>
<dbReference type="EMBL" id="SJPL01000001">
    <property type="protein sequence ID" value="TWT68829.1"/>
    <property type="molecule type" value="Genomic_DNA"/>
</dbReference>
<evidence type="ECO:0000313" key="1">
    <source>
        <dbReference type="EMBL" id="TWT68829.1"/>
    </source>
</evidence>
<dbReference type="Proteomes" id="UP000317238">
    <property type="component" value="Unassembled WGS sequence"/>
</dbReference>
<name>A0A5C5Y1W2_9PLAN</name>
<sequence>MCKESSLDVRLLGAGFRNGEEMKLHTHGYSHEQMKMKTADEVMCQR</sequence>
<evidence type="ECO:0000313" key="2">
    <source>
        <dbReference type="Proteomes" id="UP000317238"/>
    </source>
</evidence>
<gene>
    <name evidence="1" type="ORF">Pan14r_10760</name>
</gene>
<keyword evidence="2" id="KW-1185">Reference proteome</keyword>
<accession>A0A5C5Y1W2</accession>
<proteinExistence type="predicted"/>
<reference evidence="1 2" key="1">
    <citation type="submission" date="2019-02" db="EMBL/GenBank/DDBJ databases">
        <title>Deep-cultivation of Planctomycetes and their phenomic and genomic characterization uncovers novel biology.</title>
        <authorList>
            <person name="Wiegand S."/>
            <person name="Jogler M."/>
            <person name="Boedeker C."/>
            <person name="Pinto D."/>
            <person name="Vollmers J."/>
            <person name="Rivas-Marin E."/>
            <person name="Kohn T."/>
            <person name="Peeters S.H."/>
            <person name="Heuer A."/>
            <person name="Rast P."/>
            <person name="Oberbeckmann S."/>
            <person name="Bunk B."/>
            <person name="Jeske O."/>
            <person name="Meyerdierks A."/>
            <person name="Storesund J.E."/>
            <person name="Kallscheuer N."/>
            <person name="Luecker S."/>
            <person name="Lage O.M."/>
            <person name="Pohl T."/>
            <person name="Merkel B.J."/>
            <person name="Hornburger P."/>
            <person name="Mueller R.-W."/>
            <person name="Bruemmer F."/>
            <person name="Labrenz M."/>
            <person name="Spormann A.M."/>
            <person name="Op Den Camp H."/>
            <person name="Overmann J."/>
            <person name="Amann R."/>
            <person name="Jetten M.S.M."/>
            <person name="Mascher T."/>
            <person name="Medema M.H."/>
            <person name="Devos D.P."/>
            <person name="Kaster A.-K."/>
            <person name="Ovreas L."/>
            <person name="Rohde M."/>
            <person name="Galperin M.Y."/>
            <person name="Jogler C."/>
        </authorList>
    </citation>
    <scope>NUCLEOTIDE SEQUENCE [LARGE SCALE GENOMIC DNA]</scope>
    <source>
        <strain evidence="1 2">Pan14r</strain>
    </source>
</reference>
<comment type="caution">
    <text evidence="1">The sequence shown here is derived from an EMBL/GenBank/DDBJ whole genome shotgun (WGS) entry which is preliminary data.</text>
</comment>
<dbReference type="AlphaFoldDB" id="A0A5C5Y1W2"/>